<protein>
    <submittedName>
        <fullName evidence="7">TetR family transcriptional regulator</fullName>
    </submittedName>
</protein>
<organism evidence="7 8">
    <name type="scientific">Subtercola boreus</name>
    <dbReference type="NCBI Taxonomy" id="120213"/>
    <lineage>
        <taxon>Bacteria</taxon>
        <taxon>Bacillati</taxon>
        <taxon>Actinomycetota</taxon>
        <taxon>Actinomycetes</taxon>
        <taxon>Micrococcales</taxon>
        <taxon>Microbacteriaceae</taxon>
        <taxon>Subtercola</taxon>
    </lineage>
</organism>
<evidence type="ECO:0000256" key="5">
    <source>
        <dbReference type="PROSITE-ProRule" id="PRU00335"/>
    </source>
</evidence>
<dbReference type="Pfam" id="PF00440">
    <property type="entry name" value="TetR_N"/>
    <property type="match status" value="1"/>
</dbReference>
<keyword evidence="1" id="KW-0678">Repressor</keyword>
<dbReference type="GO" id="GO:0046677">
    <property type="term" value="P:response to antibiotic"/>
    <property type="evidence" value="ECO:0007669"/>
    <property type="project" value="InterPro"/>
</dbReference>
<dbReference type="InterPro" id="IPR003012">
    <property type="entry name" value="Tet_transcr_reg_TetR"/>
</dbReference>
<dbReference type="InterPro" id="IPR036271">
    <property type="entry name" value="Tet_transcr_reg_TetR-rel_C_sf"/>
</dbReference>
<dbReference type="SUPFAM" id="SSF46689">
    <property type="entry name" value="Homeodomain-like"/>
    <property type="match status" value="1"/>
</dbReference>
<dbReference type="AlphaFoldDB" id="A0A3E0VRC1"/>
<feature type="DNA-binding region" description="H-T-H motif" evidence="5">
    <location>
        <begin position="44"/>
        <end position="63"/>
    </location>
</feature>
<dbReference type="InterPro" id="IPR001647">
    <property type="entry name" value="HTH_TetR"/>
</dbReference>
<evidence type="ECO:0000256" key="4">
    <source>
        <dbReference type="ARBA" id="ARBA00023163"/>
    </source>
</evidence>
<dbReference type="Pfam" id="PF02909">
    <property type="entry name" value="TetR_C_1"/>
    <property type="match status" value="1"/>
</dbReference>
<evidence type="ECO:0000256" key="2">
    <source>
        <dbReference type="ARBA" id="ARBA00023015"/>
    </source>
</evidence>
<evidence type="ECO:0000256" key="1">
    <source>
        <dbReference type="ARBA" id="ARBA00022491"/>
    </source>
</evidence>
<sequence>MTFEPHRAEPISRRERPAKPALTRSGIVDAALAILAQEGLGKVTMRRIAAALDTGAASLYVYVRNTEDLHAQVLDSLLGAVNVTGGSGSWRERLAAVLASYTEVLFTHPDLARMSMSTHPSGPNYLGLLDRLLALLREGGIPDADAAWGVDLLLSFATGTAVEHGHEDPGKDGDDFSALAEQIAVVDASVFPHIARVGGELLSGTGDTRFRWGLDVLITGILHTNRTPSDGI</sequence>
<keyword evidence="2" id="KW-0805">Transcription regulation</keyword>
<proteinExistence type="predicted"/>
<dbReference type="OrthoDB" id="329481at2"/>
<evidence type="ECO:0000313" key="7">
    <source>
        <dbReference type="EMBL" id="RFA12110.1"/>
    </source>
</evidence>
<comment type="caution">
    <text evidence="7">The sequence shown here is derived from an EMBL/GenBank/DDBJ whole genome shotgun (WGS) entry which is preliminary data.</text>
</comment>
<dbReference type="InterPro" id="IPR050109">
    <property type="entry name" value="HTH-type_TetR-like_transc_reg"/>
</dbReference>
<keyword evidence="4" id="KW-0804">Transcription</keyword>
<dbReference type="PROSITE" id="PS50977">
    <property type="entry name" value="HTH_TETR_2"/>
    <property type="match status" value="1"/>
</dbReference>
<dbReference type="GO" id="GO:0045892">
    <property type="term" value="P:negative regulation of DNA-templated transcription"/>
    <property type="evidence" value="ECO:0007669"/>
    <property type="project" value="InterPro"/>
</dbReference>
<evidence type="ECO:0000313" key="8">
    <source>
        <dbReference type="Proteomes" id="UP000256541"/>
    </source>
</evidence>
<dbReference type="PANTHER" id="PTHR30055:SF151">
    <property type="entry name" value="TRANSCRIPTIONAL REGULATORY PROTEIN"/>
    <property type="match status" value="1"/>
</dbReference>
<name>A0A3E0VRC1_9MICO</name>
<accession>A0A3E0VRC1</accession>
<evidence type="ECO:0000259" key="6">
    <source>
        <dbReference type="PROSITE" id="PS50977"/>
    </source>
</evidence>
<evidence type="ECO:0000256" key="3">
    <source>
        <dbReference type="ARBA" id="ARBA00023125"/>
    </source>
</evidence>
<dbReference type="PANTHER" id="PTHR30055">
    <property type="entry name" value="HTH-TYPE TRANSCRIPTIONAL REGULATOR RUTR"/>
    <property type="match status" value="1"/>
</dbReference>
<dbReference type="EMBL" id="NBXB01000045">
    <property type="protein sequence ID" value="RFA12110.1"/>
    <property type="molecule type" value="Genomic_DNA"/>
</dbReference>
<feature type="domain" description="HTH tetR-type" evidence="6">
    <location>
        <begin position="21"/>
        <end position="81"/>
    </location>
</feature>
<dbReference type="Gene3D" id="1.10.357.10">
    <property type="entry name" value="Tetracycline Repressor, domain 2"/>
    <property type="match status" value="1"/>
</dbReference>
<dbReference type="GO" id="GO:0000976">
    <property type="term" value="F:transcription cis-regulatory region binding"/>
    <property type="evidence" value="ECO:0007669"/>
    <property type="project" value="TreeGrafter"/>
</dbReference>
<dbReference type="RefSeq" id="WP_116412886.1">
    <property type="nucleotide sequence ID" value="NZ_NBXB01000045.1"/>
</dbReference>
<keyword evidence="3 5" id="KW-0238">DNA-binding</keyword>
<dbReference type="Proteomes" id="UP000256541">
    <property type="component" value="Unassembled WGS sequence"/>
</dbReference>
<reference evidence="7 8" key="1">
    <citation type="submission" date="2017-04" db="EMBL/GenBank/DDBJ databases">
        <title>Comparative genome analysis of Subtercola boreus.</title>
        <authorList>
            <person name="Cho Y.-J."/>
            <person name="Cho A."/>
            <person name="Kim O.-S."/>
            <person name="Lee J.-I."/>
        </authorList>
    </citation>
    <scope>NUCLEOTIDE SEQUENCE [LARGE SCALE GENOMIC DNA]</scope>
    <source>
        <strain evidence="7 8">P27479</strain>
    </source>
</reference>
<dbReference type="PRINTS" id="PR00400">
    <property type="entry name" value="TETREPRESSOR"/>
</dbReference>
<dbReference type="InterPro" id="IPR004111">
    <property type="entry name" value="Repressor_TetR_C"/>
</dbReference>
<dbReference type="InterPro" id="IPR009057">
    <property type="entry name" value="Homeodomain-like_sf"/>
</dbReference>
<gene>
    <name evidence="7" type="ORF">B7R22_16895</name>
</gene>
<dbReference type="GO" id="GO:0003700">
    <property type="term" value="F:DNA-binding transcription factor activity"/>
    <property type="evidence" value="ECO:0007669"/>
    <property type="project" value="TreeGrafter"/>
</dbReference>
<dbReference type="SUPFAM" id="SSF48498">
    <property type="entry name" value="Tetracyclin repressor-like, C-terminal domain"/>
    <property type="match status" value="1"/>
</dbReference>